<protein>
    <submittedName>
        <fullName evidence="2">Tripartite tricarboxylate transporter substrate-binding protein</fullName>
    </submittedName>
</protein>
<dbReference type="InterPro" id="IPR042100">
    <property type="entry name" value="Bug_dom1"/>
</dbReference>
<dbReference type="RefSeq" id="WP_340359972.1">
    <property type="nucleotide sequence ID" value="NZ_JBBKZU010000014.1"/>
</dbReference>
<sequence length="319" mass="34113">MRRELLLSLGLLLVGLSGAVSAWPTKPIKIIVPAAAGTPPDNVARFLGQSLERKLGKPVVIDNRPGASTNIGMQACAAADADGHTFCFTLSDSVTLNPHLFRKLPYDTEKSFSPVAILAWANTAVVVSSSVPARTVAEVVALSKANPASLNWASFGIGSNSHLYLEWIRSKTGWEVTHVPYRGNPLQPVLAGESQITLMPIGTLQQYIESGKLVALAVTGTQRSPFLPNVPTFVELGLGDFFVRTWLGLFAPAGTPQSVVDTMATETIAIVNDPAFKTRVMDPLTFSPGIEGPREMQVQVARDREKGAALVKIANVTMD</sequence>
<dbReference type="Gene3D" id="3.40.190.150">
    <property type="entry name" value="Bordetella uptake gene, domain 1"/>
    <property type="match status" value="1"/>
</dbReference>
<dbReference type="Gene3D" id="3.40.190.10">
    <property type="entry name" value="Periplasmic binding protein-like II"/>
    <property type="match status" value="1"/>
</dbReference>
<proteinExistence type="inferred from homology"/>
<dbReference type="Pfam" id="PF03401">
    <property type="entry name" value="TctC"/>
    <property type="match status" value="1"/>
</dbReference>
<comment type="similarity">
    <text evidence="1">Belongs to the UPF0065 (bug) family.</text>
</comment>
<organism evidence="2 3">
    <name type="scientific">Variovorax ureilyticus</name>
    <dbReference type="NCBI Taxonomy" id="1836198"/>
    <lineage>
        <taxon>Bacteria</taxon>
        <taxon>Pseudomonadati</taxon>
        <taxon>Pseudomonadota</taxon>
        <taxon>Betaproteobacteria</taxon>
        <taxon>Burkholderiales</taxon>
        <taxon>Comamonadaceae</taxon>
        <taxon>Variovorax</taxon>
    </lineage>
</organism>
<dbReference type="PANTHER" id="PTHR42928">
    <property type="entry name" value="TRICARBOXYLATE-BINDING PROTEIN"/>
    <property type="match status" value="1"/>
</dbReference>
<comment type="caution">
    <text evidence="2">The sequence shown here is derived from an EMBL/GenBank/DDBJ whole genome shotgun (WGS) entry which is preliminary data.</text>
</comment>
<dbReference type="SUPFAM" id="SSF53850">
    <property type="entry name" value="Periplasmic binding protein-like II"/>
    <property type="match status" value="1"/>
</dbReference>
<accession>A0ABU8VP95</accession>
<evidence type="ECO:0000313" key="3">
    <source>
        <dbReference type="Proteomes" id="UP001365846"/>
    </source>
</evidence>
<evidence type="ECO:0000313" key="2">
    <source>
        <dbReference type="EMBL" id="MEJ8814744.1"/>
    </source>
</evidence>
<dbReference type="InterPro" id="IPR005064">
    <property type="entry name" value="BUG"/>
</dbReference>
<reference evidence="2 3" key="1">
    <citation type="submission" date="2024-03" db="EMBL/GenBank/DDBJ databases">
        <title>Novel species of the genus Variovorax.</title>
        <authorList>
            <person name="Liu Q."/>
            <person name="Xin Y.-H."/>
        </authorList>
    </citation>
    <scope>NUCLEOTIDE SEQUENCE [LARGE SCALE GENOMIC DNA]</scope>
    <source>
        <strain evidence="2 3">KACC 18899</strain>
    </source>
</reference>
<dbReference type="Proteomes" id="UP001365846">
    <property type="component" value="Unassembled WGS sequence"/>
</dbReference>
<name>A0ABU8VP95_9BURK</name>
<dbReference type="PANTHER" id="PTHR42928:SF5">
    <property type="entry name" value="BLR1237 PROTEIN"/>
    <property type="match status" value="1"/>
</dbReference>
<evidence type="ECO:0000256" key="1">
    <source>
        <dbReference type="ARBA" id="ARBA00006987"/>
    </source>
</evidence>
<keyword evidence="3" id="KW-1185">Reference proteome</keyword>
<gene>
    <name evidence="2" type="ORF">WKW77_26980</name>
</gene>
<dbReference type="EMBL" id="JBBKZU010000014">
    <property type="protein sequence ID" value="MEJ8814744.1"/>
    <property type="molecule type" value="Genomic_DNA"/>
</dbReference>
<dbReference type="PIRSF" id="PIRSF017082">
    <property type="entry name" value="YflP"/>
    <property type="match status" value="1"/>
</dbReference>